<organism evidence="5 6">
    <name type="scientific">Aquipseudomonas alcaligenes</name>
    <name type="common">Pseudomonas alcaligenes</name>
    <dbReference type="NCBI Taxonomy" id="43263"/>
    <lineage>
        <taxon>Bacteria</taxon>
        <taxon>Pseudomonadati</taxon>
        <taxon>Pseudomonadota</taxon>
        <taxon>Gammaproteobacteria</taxon>
        <taxon>Pseudomonadales</taxon>
        <taxon>Pseudomonadaceae</taxon>
        <taxon>Aquipseudomonas</taxon>
    </lineage>
</organism>
<dbReference type="PRINTS" id="PR00081">
    <property type="entry name" value="GDHRDH"/>
</dbReference>
<evidence type="ECO:0000313" key="5">
    <source>
        <dbReference type="EMBL" id="PYC22522.1"/>
    </source>
</evidence>
<dbReference type="Pfam" id="PF00106">
    <property type="entry name" value="adh_short"/>
    <property type="match status" value="1"/>
</dbReference>
<evidence type="ECO:0000313" key="6">
    <source>
        <dbReference type="Proteomes" id="UP000248146"/>
    </source>
</evidence>
<sequence length="253" mass="27825">MNNILITGAASGIGAATARLFHARGWSVGLLDIEHQALAELAAELGGAWHAELDVTDAGAVREALRDFCAAHGGRLRLLFNSAGVLRFGHFEEIGLEEHARILQINVLGLLQVTHAAFPYLKGTPRAQVINMSSASGLYGTPHMVSYSASKFAVRGLTEALELEWRRHGIHVGDLMPPFVRTPMVTRQGFEPPALRRLGVRLAAEDIARVVWQQAARPRVHRPLHWLFRLMYAAGQVSPPSINRLLMGWLSRD</sequence>
<dbReference type="PANTHER" id="PTHR44196:SF1">
    <property type="entry name" value="DEHYDROGENASE_REDUCTASE SDR FAMILY MEMBER 7B"/>
    <property type="match status" value="1"/>
</dbReference>
<keyword evidence="2" id="KW-0560">Oxidoreductase</keyword>
<name>A0A2V4KZ89_AQUAC</name>
<dbReference type="SMART" id="SM00822">
    <property type="entry name" value="PKS_KR"/>
    <property type="match status" value="1"/>
</dbReference>
<comment type="caution">
    <text evidence="5">The sequence shown here is derived from an EMBL/GenBank/DDBJ whole genome shotgun (WGS) entry which is preliminary data.</text>
</comment>
<dbReference type="SUPFAM" id="SSF51735">
    <property type="entry name" value="NAD(P)-binding Rossmann-fold domains"/>
    <property type="match status" value="1"/>
</dbReference>
<dbReference type="InterPro" id="IPR057326">
    <property type="entry name" value="KR_dom"/>
</dbReference>
<evidence type="ECO:0000259" key="4">
    <source>
        <dbReference type="SMART" id="SM00822"/>
    </source>
</evidence>
<dbReference type="OrthoDB" id="658698at2"/>
<reference evidence="5 6" key="1">
    <citation type="submission" date="2018-06" db="EMBL/GenBank/DDBJ databases">
        <title>Pseudomonas diversity within urban Lake Michigan freshwaters.</title>
        <authorList>
            <person name="Batrich M."/>
            <person name="Hatzopoulos T."/>
            <person name="Putonti C."/>
        </authorList>
    </citation>
    <scope>NUCLEOTIDE SEQUENCE [LARGE SCALE GENOMIC DNA]</scope>
    <source>
        <strain evidence="5 6">MB-090714</strain>
    </source>
</reference>
<dbReference type="InterPro" id="IPR002347">
    <property type="entry name" value="SDR_fam"/>
</dbReference>
<evidence type="ECO:0000256" key="1">
    <source>
        <dbReference type="ARBA" id="ARBA00006484"/>
    </source>
</evidence>
<accession>A0A2V4KZ89</accession>
<dbReference type="PRINTS" id="PR00080">
    <property type="entry name" value="SDRFAMILY"/>
</dbReference>
<evidence type="ECO:0000256" key="2">
    <source>
        <dbReference type="ARBA" id="ARBA00023002"/>
    </source>
</evidence>
<dbReference type="GO" id="GO:0016020">
    <property type="term" value="C:membrane"/>
    <property type="evidence" value="ECO:0007669"/>
    <property type="project" value="TreeGrafter"/>
</dbReference>
<dbReference type="GO" id="GO:0016491">
    <property type="term" value="F:oxidoreductase activity"/>
    <property type="evidence" value="ECO:0007669"/>
    <property type="project" value="UniProtKB-KW"/>
</dbReference>
<comment type="similarity">
    <text evidence="1 3">Belongs to the short-chain dehydrogenases/reductases (SDR) family.</text>
</comment>
<dbReference type="InterPro" id="IPR036291">
    <property type="entry name" value="NAD(P)-bd_dom_sf"/>
</dbReference>
<evidence type="ECO:0000256" key="3">
    <source>
        <dbReference type="RuleBase" id="RU000363"/>
    </source>
</evidence>
<feature type="domain" description="Ketoreductase" evidence="4">
    <location>
        <begin position="2"/>
        <end position="168"/>
    </location>
</feature>
<dbReference type="AlphaFoldDB" id="A0A2V4KZ89"/>
<dbReference type="PANTHER" id="PTHR44196">
    <property type="entry name" value="DEHYDROGENASE/REDUCTASE SDR FAMILY MEMBER 7B"/>
    <property type="match status" value="1"/>
</dbReference>
<dbReference type="EMBL" id="QJRX01000007">
    <property type="protein sequence ID" value="PYC22522.1"/>
    <property type="molecule type" value="Genomic_DNA"/>
</dbReference>
<gene>
    <name evidence="5" type="ORF">DMO17_13750</name>
</gene>
<dbReference type="Proteomes" id="UP000248146">
    <property type="component" value="Unassembled WGS sequence"/>
</dbReference>
<dbReference type="RefSeq" id="WP_110683060.1">
    <property type="nucleotide sequence ID" value="NZ_QJRX01000007.1"/>
</dbReference>
<dbReference type="Gene3D" id="3.40.50.720">
    <property type="entry name" value="NAD(P)-binding Rossmann-like Domain"/>
    <property type="match status" value="1"/>
</dbReference>
<dbReference type="NCBIfam" id="NF006123">
    <property type="entry name" value="PRK08267.1"/>
    <property type="match status" value="1"/>
</dbReference>
<protein>
    <submittedName>
        <fullName evidence="5">Short-chain dehydrogenase</fullName>
    </submittedName>
</protein>
<proteinExistence type="inferred from homology"/>